<accession>A0ABP7I332</accession>
<sequence length="681" mass="69346">MSRDLSALFDPASVAVVGASDDPAKWGNWLARGALAGRSRRTVHLVNRRAGTVLGEKAYTSLAQIGAPVELVVVAVPAAAFASAVHEALEAGARAIVGISAGLGEAGEDGARLQRELQADVRAADAVLLGPNCLGVMDSAAELHLVSNPMPAGRVALLSQSGNLSLELGRMLQWHGHGFSRFASLGNQADLDVADLLVACAEHKGTDAIAVYCEDFRDGRRFVAAARRAGETGKPVVLLTVGSSEASRRGARSHTGSLVSGSSVVDAACAAGGVLRVATPAQLADLLAALLSGVRPDGHAGRRLAVLSDGGGHASIAADVAEVAGLRVPELSSAVMAELAAELPPTAATANPIDVAGGGEQDITCFSRVTRGLLGSGEVDAVLLTGYFGGYGEYSPELAEREVEVADALARAAREAGRPLVVHSMYPDTPAAAALRSGRVPVYRTVEAAVGALARVMAAPPAVPAPLPIPVPAEPVSEDDYWSSRALLAEAGVPFPAAVLVYDEAGLTAAPGFPCVLKAVGLLHKSDAGGVSLGIPDAASLTAAYRDLQDRLGPLPCTVEQMADVSGGVELIAGVRRDPRFGPVAMVGLGGVYTEILADVACALAPLRADEAERLLAGLRGAALLRGARGRTPVDVAAAARVIAAITELAAAHPEIAELEVNPLLVTPRGALALDARIVLS</sequence>
<evidence type="ECO:0000313" key="3">
    <source>
        <dbReference type="EMBL" id="GAA3808692.1"/>
    </source>
</evidence>
<dbReference type="InterPro" id="IPR032875">
    <property type="entry name" value="Succ_CoA_lig_flav_dom"/>
</dbReference>
<dbReference type="PROSITE" id="PS50975">
    <property type="entry name" value="ATP_GRASP"/>
    <property type="match status" value="1"/>
</dbReference>
<dbReference type="EMBL" id="BAAAZR010000006">
    <property type="protein sequence ID" value="GAA3808692.1"/>
    <property type="molecule type" value="Genomic_DNA"/>
</dbReference>
<dbReference type="RefSeq" id="WP_344939498.1">
    <property type="nucleotide sequence ID" value="NZ_BAAAZR010000006.1"/>
</dbReference>
<keyword evidence="1" id="KW-0547">Nucleotide-binding</keyword>
<dbReference type="SMART" id="SM00881">
    <property type="entry name" value="CoA_binding"/>
    <property type="match status" value="1"/>
</dbReference>
<reference evidence="4" key="1">
    <citation type="journal article" date="2019" name="Int. J. Syst. Evol. Microbiol.">
        <title>The Global Catalogue of Microorganisms (GCM) 10K type strain sequencing project: providing services to taxonomists for standard genome sequencing and annotation.</title>
        <authorList>
            <consortium name="The Broad Institute Genomics Platform"/>
            <consortium name="The Broad Institute Genome Sequencing Center for Infectious Disease"/>
            <person name="Wu L."/>
            <person name="Ma J."/>
        </authorList>
    </citation>
    <scope>NUCLEOTIDE SEQUENCE [LARGE SCALE GENOMIC DNA]</scope>
    <source>
        <strain evidence="4">JCM 16908</strain>
    </source>
</reference>
<dbReference type="PANTHER" id="PTHR42793:SF1">
    <property type="entry name" value="PEPTIDYL-LYSINE N-ACETYLTRANSFERASE PATZ"/>
    <property type="match status" value="1"/>
</dbReference>
<gene>
    <name evidence="3" type="ORF">GCM10022226_31060</name>
</gene>
<dbReference type="InterPro" id="IPR013815">
    <property type="entry name" value="ATP_grasp_subdomain_1"/>
</dbReference>
<dbReference type="InterPro" id="IPR011761">
    <property type="entry name" value="ATP-grasp"/>
</dbReference>
<dbReference type="Gene3D" id="3.30.470.20">
    <property type="entry name" value="ATP-grasp fold, B domain"/>
    <property type="match status" value="1"/>
</dbReference>
<evidence type="ECO:0000256" key="1">
    <source>
        <dbReference type="PROSITE-ProRule" id="PRU00409"/>
    </source>
</evidence>
<dbReference type="Gene3D" id="3.40.50.720">
    <property type="entry name" value="NAD(P)-binding Rossmann-like Domain"/>
    <property type="match status" value="1"/>
</dbReference>
<dbReference type="GO" id="GO:0016874">
    <property type="term" value="F:ligase activity"/>
    <property type="evidence" value="ECO:0007669"/>
    <property type="project" value="UniProtKB-KW"/>
</dbReference>
<dbReference type="SUPFAM" id="SSF51735">
    <property type="entry name" value="NAD(P)-binding Rossmann-fold domains"/>
    <property type="match status" value="1"/>
</dbReference>
<protein>
    <submittedName>
        <fullName evidence="3">Acetate--CoA ligase family protein</fullName>
    </submittedName>
</protein>
<dbReference type="Pfam" id="PF13607">
    <property type="entry name" value="Succ_CoA_lig"/>
    <property type="match status" value="1"/>
</dbReference>
<keyword evidence="3" id="KW-0436">Ligase</keyword>
<dbReference type="PANTHER" id="PTHR42793">
    <property type="entry name" value="COA BINDING DOMAIN CONTAINING PROTEIN"/>
    <property type="match status" value="1"/>
</dbReference>
<dbReference type="InterPro" id="IPR003781">
    <property type="entry name" value="CoA-bd"/>
</dbReference>
<keyword evidence="4" id="KW-1185">Reference proteome</keyword>
<dbReference type="Pfam" id="PF13380">
    <property type="entry name" value="CoA_binding_2"/>
    <property type="match status" value="1"/>
</dbReference>
<evidence type="ECO:0000259" key="2">
    <source>
        <dbReference type="PROSITE" id="PS50975"/>
    </source>
</evidence>
<proteinExistence type="predicted"/>
<dbReference type="SUPFAM" id="SSF56059">
    <property type="entry name" value="Glutathione synthetase ATP-binding domain-like"/>
    <property type="match status" value="1"/>
</dbReference>
<keyword evidence="1" id="KW-0067">ATP-binding</keyword>
<dbReference type="InterPro" id="IPR036291">
    <property type="entry name" value="NAD(P)-bd_dom_sf"/>
</dbReference>
<dbReference type="Gene3D" id="3.30.1490.20">
    <property type="entry name" value="ATP-grasp fold, A domain"/>
    <property type="match status" value="1"/>
</dbReference>
<comment type="caution">
    <text evidence="3">The sequence shown here is derived from an EMBL/GenBank/DDBJ whole genome shotgun (WGS) entry which is preliminary data.</text>
</comment>
<dbReference type="Pfam" id="PF13549">
    <property type="entry name" value="ATP-grasp_5"/>
    <property type="match status" value="1"/>
</dbReference>
<feature type="domain" description="ATP-grasp" evidence="2">
    <location>
        <begin position="485"/>
        <end position="531"/>
    </location>
</feature>
<name>A0ABP7I332_9ACTN</name>
<dbReference type="InterPro" id="IPR016102">
    <property type="entry name" value="Succinyl-CoA_synth-like"/>
</dbReference>
<organism evidence="3 4">
    <name type="scientific">Sphaerisporangium flaviroseum</name>
    <dbReference type="NCBI Taxonomy" id="509199"/>
    <lineage>
        <taxon>Bacteria</taxon>
        <taxon>Bacillati</taxon>
        <taxon>Actinomycetota</taxon>
        <taxon>Actinomycetes</taxon>
        <taxon>Streptosporangiales</taxon>
        <taxon>Streptosporangiaceae</taxon>
        <taxon>Sphaerisporangium</taxon>
    </lineage>
</organism>
<dbReference type="Gene3D" id="3.40.50.261">
    <property type="entry name" value="Succinyl-CoA synthetase domains"/>
    <property type="match status" value="2"/>
</dbReference>
<dbReference type="Proteomes" id="UP001500888">
    <property type="component" value="Unassembled WGS sequence"/>
</dbReference>
<evidence type="ECO:0000313" key="4">
    <source>
        <dbReference type="Proteomes" id="UP001500888"/>
    </source>
</evidence>
<dbReference type="SUPFAM" id="SSF52210">
    <property type="entry name" value="Succinyl-CoA synthetase domains"/>
    <property type="match status" value="2"/>
</dbReference>